<dbReference type="PROSITE" id="PS51257">
    <property type="entry name" value="PROKAR_LIPOPROTEIN"/>
    <property type="match status" value="1"/>
</dbReference>
<dbReference type="Proteomes" id="UP000029224">
    <property type="component" value="Unassembled WGS sequence"/>
</dbReference>
<keyword evidence="3" id="KW-0346">Stress response</keyword>
<dbReference type="PANTHER" id="PTHR35535">
    <property type="entry name" value="HEAT SHOCK PROTEIN HSLJ"/>
    <property type="match status" value="1"/>
</dbReference>
<protein>
    <submittedName>
        <fullName evidence="3">Heat shock protein HslJ</fullName>
    </submittedName>
</protein>
<dbReference type="Gene3D" id="2.40.128.270">
    <property type="match status" value="1"/>
</dbReference>
<gene>
    <name evidence="3" type="ORF">JCM19240_887</name>
</gene>
<reference evidence="3 4" key="2">
    <citation type="submission" date="2014-09" db="EMBL/GenBank/DDBJ databases">
        <authorList>
            <consortium name="NBRP consortium"/>
            <person name="Sawabe T."/>
            <person name="Meirelles P."/>
            <person name="Nakanishi M."/>
            <person name="Sayaka M."/>
            <person name="Hattori M."/>
            <person name="Ohkuma M."/>
        </authorList>
    </citation>
    <scope>NUCLEOTIDE SEQUENCE [LARGE SCALE GENOMIC DNA]</scope>
    <source>
        <strain evidence="3 4">JCM 19240</strain>
    </source>
</reference>
<proteinExistence type="predicted"/>
<dbReference type="Pfam" id="PF03724">
    <property type="entry name" value="META"/>
    <property type="match status" value="1"/>
</dbReference>
<dbReference type="EMBL" id="BBMT01000004">
    <property type="protein sequence ID" value="GAL33979.1"/>
    <property type="molecule type" value="Genomic_DNA"/>
</dbReference>
<dbReference type="PANTHER" id="PTHR35535:SF1">
    <property type="entry name" value="HEAT SHOCK PROTEIN HSLJ"/>
    <property type="match status" value="1"/>
</dbReference>
<evidence type="ECO:0000313" key="3">
    <source>
        <dbReference type="EMBL" id="GAL33979.1"/>
    </source>
</evidence>
<dbReference type="InterPro" id="IPR005184">
    <property type="entry name" value="DUF306_Meta_HslJ"/>
</dbReference>
<evidence type="ECO:0000313" key="4">
    <source>
        <dbReference type="Proteomes" id="UP000029224"/>
    </source>
</evidence>
<feature type="chain" id="PRO_5001865581" evidence="1">
    <location>
        <begin position="23"/>
        <end position="152"/>
    </location>
</feature>
<feature type="signal peptide" evidence="1">
    <location>
        <begin position="1"/>
        <end position="22"/>
    </location>
</feature>
<dbReference type="OrthoDB" id="5600341at2"/>
<comment type="caution">
    <text evidence="3">The sequence shown here is derived from an EMBL/GenBank/DDBJ whole genome shotgun (WGS) entry which is preliminary data.</text>
</comment>
<evidence type="ECO:0000256" key="1">
    <source>
        <dbReference type="SAM" id="SignalP"/>
    </source>
</evidence>
<reference evidence="3 4" key="1">
    <citation type="submission" date="2014-09" db="EMBL/GenBank/DDBJ databases">
        <title>Vibrio maritimus JCM 19240. (C210) whole genome shotgun sequence.</title>
        <authorList>
            <person name="Sawabe T."/>
            <person name="Meirelles P."/>
            <person name="Nakanishi M."/>
            <person name="Sayaka M."/>
            <person name="Hattori M."/>
            <person name="Ohkuma M."/>
        </authorList>
    </citation>
    <scope>NUCLEOTIDE SEQUENCE [LARGE SCALE GENOMIC DNA]</scope>
    <source>
        <strain evidence="3 4">JCM 19240</strain>
    </source>
</reference>
<organism evidence="3 4">
    <name type="scientific">Vibrio maritimus</name>
    <dbReference type="NCBI Taxonomy" id="990268"/>
    <lineage>
        <taxon>Bacteria</taxon>
        <taxon>Pseudomonadati</taxon>
        <taxon>Pseudomonadota</taxon>
        <taxon>Gammaproteobacteria</taxon>
        <taxon>Vibrionales</taxon>
        <taxon>Vibrionaceae</taxon>
        <taxon>Vibrio</taxon>
    </lineage>
</organism>
<accession>A0A090T5J0</accession>
<dbReference type="AlphaFoldDB" id="A0A090T5J0"/>
<evidence type="ECO:0000259" key="2">
    <source>
        <dbReference type="Pfam" id="PF03724"/>
    </source>
</evidence>
<feature type="domain" description="DUF306" evidence="2">
    <location>
        <begin position="38"/>
        <end position="145"/>
    </location>
</feature>
<name>A0A090T5J0_9VIBR</name>
<keyword evidence="4" id="KW-1185">Reference proteome</keyword>
<dbReference type="InterPro" id="IPR053147">
    <property type="entry name" value="Hsp_HslJ-like"/>
</dbReference>
<keyword evidence="1" id="KW-0732">Signal</keyword>
<sequence>MKIFSKKVLAAVALPVLMTACAANDTKQEEPMKAVTAQDLQHHNWNLVQIDGNPIQIEEPNQAPRLEIGEKMTANGNAGCNNFFGQGELKDGQFRIEKMGMTMKMCPGAAMDIERTVSQTLSDWSEITVTQNGLELKGQAHTLTFELKDWVN</sequence>
<dbReference type="InterPro" id="IPR038670">
    <property type="entry name" value="HslJ-like_sf"/>
</dbReference>